<reference evidence="14 15" key="1">
    <citation type="journal article" date="2022" name="bioRxiv">
        <title>Genomics of Preaxostyla Flagellates Illuminates Evolutionary Transitions and the Path Towards Mitochondrial Loss.</title>
        <authorList>
            <person name="Novak L.V.F."/>
            <person name="Treitli S.C."/>
            <person name="Pyrih J."/>
            <person name="Halakuc P."/>
            <person name="Pipaliya S.V."/>
            <person name="Vacek V."/>
            <person name="Brzon O."/>
            <person name="Soukal P."/>
            <person name="Eme L."/>
            <person name="Dacks J.B."/>
            <person name="Karnkowska A."/>
            <person name="Elias M."/>
            <person name="Hampl V."/>
        </authorList>
    </citation>
    <scope>NUCLEOTIDE SEQUENCE [LARGE SCALE GENOMIC DNA]</scope>
    <source>
        <strain evidence="14">NAU3</strain>
        <tissue evidence="14">Gut</tissue>
    </source>
</reference>
<feature type="domain" description="MCM C-terminal AAA(+) ATPase" evidence="13">
    <location>
        <begin position="312"/>
        <end position="581"/>
    </location>
</feature>
<dbReference type="InterPro" id="IPR027925">
    <property type="entry name" value="MCM_N"/>
</dbReference>
<dbReference type="InterPro" id="IPR027417">
    <property type="entry name" value="P-loop_NTPase"/>
</dbReference>
<dbReference type="InterPro" id="IPR018525">
    <property type="entry name" value="MCM_CS"/>
</dbReference>
<accession>A0ABQ9XXB2</accession>
<dbReference type="Gene3D" id="2.20.28.10">
    <property type="match status" value="1"/>
</dbReference>
<keyword evidence="8 10" id="KW-0238">DNA-binding</keyword>
<feature type="region of interest" description="Disordered" evidence="12">
    <location>
        <begin position="346"/>
        <end position="413"/>
    </location>
</feature>
<dbReference type="Gene3D" id="2.40.50.140">
    <property type="entry name" value="Nucleic acid-binding proteins"/>
    <property type="match status" value="1"/>
</dbReference>
<gene>
    <name evidence="14" type="ORF">BLNAU_8884</name>
</gene>
<dbReference type="InterPro" id="IPR041562">
    <property type="entry name" value="MCM_lid"/>
</dbReference>
<evidence type="ECO:0000313" key="14">
    <source>
        <dbReference type="EMBL" id="KAK2956104.1"/>
    </source>
</evidence>
<evidence type="ECO:0000256" key="12">
    <source>
        <dbReference type="SAM" id="MobiDB-lite"/>
    </source>
</evidence>
<protein>
    <recommendedName>
        <fullName evidence="11">DNA replication licensing factor MCM4</fullName>
        <ecNumber evidence="11">3.6.4.12</ecNumber>
    </recommendedName>
</protein>
<keyword evidence="9 11" id="KW-0539">Nucleus</keyword>
<evidence type="ECO:0000256" key="5">
    <source>
        <dbReference type="ARBA" id="ARBA00022801"/>
    </source>
</evidence>
<dbReference type="SUPFAM" id="SSF52540">
    <property type="entry name" value="P-loop containing nucleoside triphosphate hydrolases"/>
    <property type="match status" value="1"/>
</dbReference>
<evidence type="ECO:0000256" key="1">
    <source>
        <dbReference type="ARBA" id="ARBA00004123"/>
    </source>
</evidence>
<evidence type="ECO:0000256" key="9">
    <source>
        <dbReference type="ARBA" id="ARBA00023242"/>
    </source>
</evidence>
<comment type="subcellular location">
    <subcellularLocation>
        <location evidence="1">Nucleus</location>
    </subcellularLocation>
</comment>
<comment type="caution">
    <text evidence="14">The sequence shown here is derived from an EMBL/GenBank/DDBJ whole genome shotgun (WGS) entry which is preliminary data.</text>
</comment>
<evidence type="ECO:0000256" key="8">
    <source>
        <dbReference type="ARBA" id="ARBA00023125"/>
    </source>
</evidence>
<dbReference type="Pfam" id="PF00493">
    <property type="entry name" value="MCM"/>
    <property type="match status" value="2"/>
</dbReference>
<dbReference type="Pfam" id="PF17855">
    <property type="entry name" value="MCM_lid"/>
    <property type="match status" value="1"/>
</dbReference>
<evidence type="ECO:0000256" key="4">
    <source>
        <dbReference type="ARBA" id="ARBA00022741"/>
    </source>
</evidence>
<dbReference type="SMART" id="SM00350">
    <property type="entry name" value="MCM"/>
    <property type="match status" value="1"/>
</dbReference>
<evidence type="ECO:0000256" key="10">
    <source>
        <dbReference type="RuleBase" id="RU004070"/>
    </source>
</evidence>
<dbReference type="Gene3D" id="3.40.50.300">
    <property type="entry name" value="P-loop containing nucleotide triphosphate hydrolases"/>
    <property type="match status" value="1"/>
</dbReference>
<name>A0ABQ9XXB2_9EUKA</name>
<dbReference type="InterPro" id="IPR031327">
    <property type="entry name" value="MCM"/>
</dbReference>
<dbReference type="EMBL" id="JARBJD010000059">
    <property type="protein sequence ID" value="KAK2956104.1"/>
    <property type="molecule type" value="Genomic_DNA"/>
</dbReference>
<dbReference type="PRINTS" id="PR01660">
    <property type="entry name" value="MCMPROTEIN4"/>
</dbReference>
<dbReference type="InterPro" id="IPR012340">
    <property type="entry name" value="NA-bd_OB-fold"/>
</dbReference>
<dbReference type="PRINTS" id="PR01657">
    <property type="entry name" value="MCMFAMILY"/>
</dbReference>
<evidence type="ECO:0000256" key="3">
    <source>
        <dbReference type="ARBA" id="ARBA00022705"/>
    </source>
</evidence>
<comment type="similarity">
    <text evidence="2 10">Belongs to the MCM family.</text>
</comment>
<sequence>MIHDEHPEIKQQQDYLRFLNEFHVIDGTSLYDTLLQNVIQTRSYSLYVNLEHMKEFDEKLYQTTVKYPEEMIPFLRNAALSKVLSPDFFDSDIDKEAFNESFICSVFGMPKEDHQKLRDLEPEDICRLITIEGLVIHVSPIVLDMRMCAFQCSSCGYVVIVKEQDYKIKEPEKCDACKKNQTMALFHKKSIFSDRQVIRVQENINDIPEGEIPRSVSVVLTGYLLKGVVPGDRIKVTGIYRAQLPRETGGNSRRAVKSVLPTFIDATGIEKDKSSLGQGLVKDTLSSEKTMTKEMIEERNIWNRALGKRPDIVDLLIKSIAPSVYGHNDVKKGLLCQLFGGANHPDNPSDEAHKSDHIGSAVDPPSSLPHTPSEAPSSDFSTESQIGHSLDSYSQPSPHRQRGEKHESNGAMLSTRNEINVLLIGDPSTAKSQMLRYVHRIAPRGMMTSGSGSSAVGLTAYVTRDPDTDELVLESGALVMSDGGICCVDEFDKMSQHARTILHEAMEQQSISVAKAGIVCTLRARTAILAAANPQHSRYNTQMTVLQNIALPATLLSRFDLIFLLLDIPEESRDREFSRHLVSLFQIPPTDADDRKSSKNRKDRQPENNITSIAAPKTKKEIETEAKSVDILTQEQISEYILYARQHCFPKITEQAKETLINSYVQMRERHNSEKSVRTTLRQLDSLMRVSTSLARMQLSPSVSVDNAVESVALVEDALKRSAIDDEGVMNMDQVAMNQTIVPERY</sequence>
<comment type="catalytic activity">
    <reaction evidence="11">
        <text>ATP + H2O = ADP + phosphate + H(+)</text>
        <dbReference type="Rhea" id="RHEA:13065"/>
        <dbReference type="ChEBI" id="CHEBI:15377"/>
        <dbReference type="ChEBI" id="CHEBI:15378"/>
        <dbReference type="ChEBI" id="CHEBI:30616"/>
        <dbReference type="ChEBI" id="CHEBI:43474"/>
        <dbReference type="ChEBI" id="CHEBI:456216"/>
        <dbReference type="EC" id="3.6.4.12"/>
    </reaction>
</comment>
<keyword evidence="5 11" id="KW-0378">Hydrolase</keyword>
<dbReference type="PANTHER" id="PTHR11630">
    <property type="entry name" value="DNA REPLICATION LICENSING FACTOR MCM FAMILY MEMBER"/>
    <property type="match status" value="1"/>
</dbReference>
<dbReference type="InterPro" id="IPR001208">
    <property type="entry name" value="MCM_dom"/>
</dbReference>
<dbReference type="PANTHER" id="PTHR11630:SF66">
    <property type="entry name" value="DNA REPLICATION LICENSING FACTOR MCM4"/>
    <property type="match status" value="1"/>
</dbReference>
<evidence type="ECO:0000256" key="7">
    <source>
        <dbReference type="ARBA" id="ARBA00022840"/>
    </source>
</evidence>
<dbReference type="PROSITE" id="PS00847">
    <property type="entry name" value="MCM_1"/>
    <property type="match status" value="1"/>
</dbReference>
<organism evidence="14 15">
    <name type="scientific">Blattamonas nauphoetae</name>
    <dbReference type="NCBI Taxonomy" id="2049346"/>
    <lineage>
        <taxon>Eukaryota</taxon>
        <taxon>Metamonada</taxon>
        <taxon>Preaxostyla</taxon>
        <taxon>Oxymonadida</taxon>
        <taxon>Blattamonas</taxon>
    </lineage>
</organism>
<dbReference type="InterPro" id="IPR008047">
    <property type="entry name" value="MCM_4"/>
</dbReference>
<evidence type="ECO:0000313" key="15">
    <source>
        <dbReference type="Proteomes" id="UP001281761"/>
    </source>
</evidence>
<dbReference type="Proteomes" id="UP001281761">
    <property type="component" value="Unassembled WGS sequence"/>
</dbReference>
<dbReference type="Pfam" id="PF14551">
    <property type="entry name" value="MCM_N"/>
    <property type="match status" value="1"/>
</dbReference>
<keyword evidence="6 11" id="KW-0347">Helicase</keyword>
<feature type="region of interest" description="Disordered" evidence="12">
    <location>
        <begin position="589"/>
        <end position="619"/>
    </location>
</feature>
<dbReference type="Gene3D" id="3.30.1640.10">
    <property type="entry name" value="mini-chromosome maintenance (MCM) complex, chain A, domain 1"/>
    <property type="match status" value="1"/>
</dbReference>
<keyword evidence="3 11" id="KW-0235">DNA replication</keyword>
<evidence type="ECO:0000256" key="6">
    <source>
        <dbReference type="ARBA" id="ARBA00022806"/>
    </source>
</evidence>
<feature type="compositionally biased region" description="Polar residues" evidence="12">
    <location>
        <begin position="368"/>
        <end position="398"/>
    </location>
</feature>
<proteinExistence type="inferred from homology"/>
<comment type="function">
    <text evidence="11">Acts as component of the MCM2-7 complex (MCM complex) which is the replicative helicase essential for 'once per cell cycle' DNA replication initiation and elongation in eukaryotic cells. The active ATPase sites in the MCM2-7 ring are formed through the interaction surfaces of two neighboring subunits such that a critical structure of a conserved arginine finger motif is provided in trans relative to the ATP-binding site of the Walker A box of the adjacent subunit. The six ATPase active sites, however, are likely to contribute differentially to the complex helicase activity.</text>
</comment>
<keyword evidence="15" id="KW-1185">Reference proteome</keyword>
<dbReference type="GO" id="GO:0003678">
    <property type="term" value="F:DNA helicase activity"/>
    <property type="evidence" value="ECO:0007669"/>
    <property type="project" value="UniProtKB-EC"/>
</dbReference>
<dbReference type="EC" id="3.6.4.12" evidence="11"/>
<keyword evidence="7 10" id="KW-0067">ATP-binding</keyword>
<evidence type="ECO:0000256" key="11">
    <source>
        <dbReference type="RuleBase" id="RU368062"/>
    </source>
</evidence>
<dbReference type="PROSITE" id="PS50051">
    <property type="entry name" value="MCM_2"/>
    <property type="match status" value="1"/>
</dbReference>
<evidence type="ECO:0000256" key="2">
    <source>
        <dbReference type="ARBA" id="ARBA00008010"/>
    </source>
</evidence>
<dbReference type="GO" id="GO:0016787">
    <property type="term" value="F:hydrolase activity"/>
    <property type="evidence" value="ECO:0007669"/>
    <property type="project" value="UniProtKB-KW"/>
</dbReference>
<dbReference type="SUPFAM" id="SSF50249">
    <property type="entry name" value="Nucleic acid-binding proteins"/>
    <property type="match status" value="1"/>
</dbReference>
<dbReference type="Pfam" id="PF17207">
    <property type="entry name" value="MCM_OB"/>
    <property type="match status" value="1"/>
</dbReference>
<dbReference type="InterPro" id="IPR033762">
    <property type="entry name" value="MCM_OB"/>
</dbReference>
<keyword evidence="4 10" id="KW-0547">Nucleotide-binding</keyword>
<comment type="subunit">
    <text evidence="11">Component of the MCM2-7 complex.</text>
</comment>
<evidence type="ECO:0000259" key="13">
    <source>
        <dbReference type="PROSITE" id="PS50051"/>
    </source>
</evidence>